<dbReference type="InterPro" id="IPR029052">
    <property type="entry name" value="Metallo-depent_PP-like"/>
</dbReference>
<evidence type="ECO:0000313" key="5">
    <source>
        <dbReference type="Proteomes" id="UP000824025"/>
    </source>
</evidence>
<sequence>MKFLIASDIHGSEKYTEELLVRFGEEGADQLVLLGDIYNHGPRNPLPDGYDPLGVARLLNAVAGRLTVIKGNCDSDVDTMISDFEFVSEAVLTDGGKKIFLQHGDRFNIDALPKNCGDAFFYGHYHTGFIERKGGVLVANCGSVSLPKGGTPRSYILLDNGTVILKELNGKEICRAEI</sequence>
<evidence type="ECO:0000256" key="1">
    <source>
        <dbReference type="ARBA" id="ARBA00008950"/>
    </source>
</evidence>
<dbReference type="InterPro" id="IPR024654">
    <property type="entry name" value="Calcineurin-like_PHP_lpxH"/>
</dbReference>
<keyword evidence="2" id="KW-0479">Metal-binding</keyword>
<dbReference type="GO" id="GO:0016787">
    <property type="term" value="F:hydrolase activity"/>
    <property type="evidence" value="ECO:0007669"/>
    <property type="project" value="UniProtKB-UniRule"/>
</dbReference>
<dbReference type="EMBL" id="DXCF01000042">
    <property type="protein sequence ID" value="HIZ10442.1"/>
    <property type="molecule type" value="Genomic_DNA"/>
</dbReference>
<organism evidence="4 5">
    <name type="scientific">Candidatus Borkfalkia avicola</name>
    <dbReference type="NCBI Taxonomy" id="2838503"/>
    <lineage>
        <taxon>Bacteria</taxon>
        <taxon>Bacillati</taxon>
        <taxon>Bacillota</taxon>
        <taxon>Clostridia</taxon>
        <taxon>Christensenellales</taxon>
        <taxon>Christensenellaceae</taxon>
        <taxon>Candidatus Borkfalkia</taxon>
    </lineage>
</organism>
<dbReference type="NCBIfam" id="NF006988">
    <property type="entry name" value="PRK09453.1"/>
    <property type="match status" value="1"/>
</dbReference>
<evidence type="ECO:0000313" key="4">
    <source>
        <dbReference type="EMBL" id="HIZ10442.1"/>
    </source>
</evidence>
<proteinExistence type="inferred from homology"/>
<keyword evidence="4" id="KW-0378">Hydrolase</keyword>
<comment type="caution">
    <text evidence="4">The sequence shown here is derived from an EMBL/GenBank/DDBJ whole genome shotgun (WGS) entry which is preliminary data.</text>
</comment>
<dbReference type="SUPFAM" id="SSF56300">
    <property type="entry name" value="Metallo-dependent phosphatases"/>
    <property type="match status" value="1"/>
</dbReference>
<comment type="cofactor">
    <cofactor evidence="2">
        <name>a divalent metal cation</name>
        <dbReference type="ChEBI" id="CHEBI:60240"/>
    </cofactor>
</comment>
<evidence type="ECO:0000259" key="3">
    <source>
        <dbReference type="Pfam" id="PF12850"/>
    </source>
</evidence>
<name>A0A9D2D881_9FIRM</name>
<reference evidence="4" key="2">
    <citation type="submission" date="2021-04" db="EMBL/GenBank/DDBJ databases">
        <authorList>
            <person name="Gilroy R."/>
        </authorList>
    </citation>
    <scope>NUCLEOTIDE SEQUENCE</scope>
    <source>
        <strain evidence="4">CHK192-19661</strain>
    </source>
</reference>
<comment type="similarity">
    <text evidence="1 2">Belongs to the metallophosphoesterase superfamily. YfcE family.</text>
</comment>
<reference evidence="4" key="1">
    <citation type="journal article" date="2021" name="PeerJ">
        <title>Extensive microbial diversity within the chicken gut microbiome revealed by metagenomics and culture.</title>
        <authorList>
            <person name="Gilroy R."/>
            <person name="Ravi A."/>
            <person name="Getino M."/>
            <person name="Pursley I."/>
            <person name="Horton D.L."/>
            <person name="Alikhan N.F."/>
            <person name="Baker D."/>
            <person name="Gharbi K."/>
            <person name="Hall N."/>
            <person name="Watson M."/>
            <person name="Adriaenssens E.M."/>
            <person name="Foster-Nyarko E."/>
            <person name="Jarju S."/>
            <person name="Secka A."/>
            <person name="Antonio M."/>
            <person name="Oren A."/>
            <person name="Chaudhuri R.R."/>
            <person name="La Ragione R."/>
            <person name="Hildebrand F."/>
            <person name="Pallen M.J."/>
        </authorList>
    </citation>
    <scope>NUCLEOTIDE SEQUENCE</scope>
    <source>
        <strain evidence="4">CHK192-19661</strain>
    </source>
</reference>
<dbReference type="InterPro" id="IPR000979">
    <property type="entry name" value="Phosphodiesterase_MJ0936/Vps29"/>
</dbReference>
<gene>
    <name evidence="4" type="primary">yfcE</name>
    <name evidence="4" type="ORF">H9726_08150</name>
</gene>
<dbReference type="GO" id="GO:0046872">
    <property type="term" value="F:metal ion binding"/>
    <property type="evidence" value="ECO:0007669"/>
    <property type="project" value="UniProtKB-KW"/>
</dbReference>
<dbReference type="Proteomes" id="UP000824025">
    <property type="component" value="Unassembled WGS sequence"/>
</dbReference>
<dbReference type="Gene3D" id="3.60.21.10">
    <property type="match status" value="1"/>
</dbReference>
<dbReference type="Pfam" id="PF12850">
    <property type="entry name" value="Metallophos_2"/>
    <property type="match status" value="1"/>
</dbReference>
<dbReference type="EC" id="3.1.4.-" evidence="2"/>
<accession>A0A9D2D881</accession>
<evidence type="ECO:0000256" key="2">
    <source>
        <dbReference type="RuleBase" id="RU362039"/>
    </source>
</evidence>
<protein>
    <recommendedName>
        <fullName evidence="2">Phosphoesterase</fullName>
        <ecNumber evidence="2">3.1.4.-</ecNumber>
    </recommendedName>
</protein>
<feature type="domain" description="Calcineurin-like phosphoesterase" evidence="3">
    <location>
        <begin position="1"/>
        <end position="159"/>
    </location>
</feature>
<dbReference type="NCBIfam" id="TIGR00040">
    <property type="entry name" value="yfcE"/>
    <property type="match status" value="1"/>
</dbReference>
<dbReference type="AlphaFoldDB" id="A0A9D2D881"/>